<accession>U5QJ05</accession>
<dbReference type="EMBL" id="CP003587">
    <property type="protein sequence ID" value="AGY58833.1"/>
    <property type="molecule type" value="Genomic_DNA"/>
</dbReference>
<name>U5QJ05_GLOK1</name>
<dbReference type="AlphaFoldDB" id="U5QJ05"/>
<organism evidence="1 2">
    <name type="scientific">Gloeobacter kilaueensis (strain ATCC BAA-2537 / CCAP 1431/1 / ULC 316 / JS1)</name>
    <dbReference type="NCBI Taxonomy" id="1183438"/>
    <lineage>
        <taxon>Bacteria</taxon>
        <taxon>Bacillati</taxon>
        <taxon>Cyanobacteriota</taxon>
        <taxon>Cyanophyceae</taxon>
        <taxon>Gloeobacterales</taxon>
        <taxon>Gloeobacteraceae</taxon>
        <taxon>Gloeobacter</taxon>
    </lineage>
</organism>
<reference evidence="1 2" key="1">
    <citation type="journal article" date="2013" name="PLoS ONE">
        <title>Cultivation and Complete Genome Sequencing of Gloeobacter kilaueensis sp. nov., from a Lava Cave in Kilauea Caldera, Hawai'i.</title>
        <authorList>
            <person name="Saw J.H."/>
            <person name="Schatz M."/>
            <person name="Brown M.V."/>
            <person name="Kunkel D.D."/>
            <person name="Foster J.S."/>
            <person name="Shick H."/>
            <person name="Christensen S."/>
            <person name="Hou S."/>
            <person name="Wan X."/>
            <person name="Donachie S.P."/>
        </authorList>
    </citation>
    <scope>NUCLEOTIDE SEQUENCE [LARGE SCALE GENOMIC DNA]</scope>
    <source>
        <strain evidence="2">JS</strain>
    </source>
</reference>
<dbReference type="STRING" id="1183438.GKIL_2587"/>
<protein>
    <submittedName>
        <fullName evidence="1">Uncharacterized protein</fullName>
    </submittedName>
</protein>
<keyword evidence="2" id="KW-1185">Reference proteome</keyword>
<gene>
    <name evidence="1" type="ORF">GKIL_2587</name>
</gene>
<dbReference type="HOGENOM" id="CLU_2916015_0_0_3"/>
<dbReference type="Proteomes" id="UP000017396">
    <property type="component" value="Chromosome"/>
</dbReference>
<dbReference type="OrthoDB" id="9796817at2"/>
<evidence type="ECO:0000313" key="2">
    <source>
        <dbReference type="Proteomes" id="UP000017396"/>
    </source>
</evidence>
<dbReference type="KEGG" id="glj:GKIL_2587"/>
<sequence length="61" mass="7199">MKHQRSFNQQERVEVLFGHWRGQTGTVQKALGSQEWLVQLARQDEHGRVLLALNADQFRRL</sequence>
<dbReference type="RefSeq" id="WP_023174026.1">
    <property type="nucleotide sequence ID" value="NC_022600.1"/>
</dbReference>
<proteinExistence type="predicted"/>
<evidence type="ECO:0000313" key="1">
    <source>
        <dbReference type="EMBL" id="AGY58833.1"/>
    </source>
</evidence>